<feature type="transmembrane region" description="Helical" evidence="12">
    <location>
        <begin position="230"/>
        <end position="251"/>
    </location>
</feature>
<evidence type="ECO:0000256" key="12">
    <source>
        <dbReference type="SAM" id="Phobius"/>
    </source>
</evidence>
<keyword evidence="4 12" id="KW-0812">Transmembrane</keyword>
<evidence type="ECO:0000256" key="5">
    <source>
        <dbReference type="ARBA" id="ARBA00022826"/>
    </source>
</evidence>
<evidence type="ECO:0000256" key="7">
    <source>
        <dbReference type="ARBA" id="ARBA00022958"/>
    </source>
</evidence>
<dbReference type="AlphaFoldDB" id="A0A818Q1T4"/>
<dbReference type="InterPro" id="IPR028325">
    <property type="entry name" value="VG_K_chnl"/>
</dbReference>
<keyword evidence="11" id="KW-0407">Ion channel</keyword>
<feature type="domain" description="Potassium channel tetramerisation-type BTB" evidence="14">
    <location>
        <begin position="8"/>
        <end position="92"/>
    </location>
</feature>
<organism evidence="15 16">
    <name type="scientific">Rotaria sordida</name>
    <dbReference type="NCBI Taxonomy" id="392033"/>
    <lineage>
        <taxon>Eukaryota</taxon>
        <taxon>Metazoa</taxon>
        <taxon>Spiralia</taxon>
        <taxon>Gnathifera</taxon>
        <taxon>Rotifera</taxon>
        <taxon>Eurotatoria</taxon>
        <taxon>Bdelloidea</taxon>
        <taxon>Philodinida</taxon>
        <taxon>Philodinidae</taxon>
        <taxon>Rotaria</taxon>
    </lineage>
</organism>
<evidence type="ECO:0000256" key="6">
    <source>
        <dbReference type="ARBA" id="ARBA00022882"/>
    </source>
</evidence>
<dbReference type="GO" id="GO:0008076">
    <property type="term" value="C:voltage-gated potassium channel complex"/>
    <property type="evidence" value="ECO:0007669"/>
    <property type="project" value="InterPro"/>
</dbReference>
<keyword evidence="7" id="KW-0630">Potassium</keyword>
<dbReference type="PANTHER" id="PTHR11537">
    <property type="entry name" value="VOLTAGE-GATED POTASSIUM CHANNEL"/>
    <property type="match status" value="1"/>
</dbReference>
<evidence type="ECO:0000256" key="10">
    <source>
        <dbReference type="ARBA" id="ARBA00023136"/>
    </source>
</evidence>
<gene>
    <name evidence="15" type="ORF">OTI717_LOCUS8164</name>
</gene>
<keyword evidence="8 12" id="KW-1133">Transmembrane helix</keyword>
<evidence type="ECO:0000256" key="9">
    <source>
        <dbReference type="ARBA" id="ARBA00023065"/>
    </source>
</evidence>
<evidence type="ECO:0000256" key="4">
    <source>
        <dbReference type="ARBA" id="ARBA00022692"/>
    </source>
</evidence>
<comment type="caution">
    <text evidence="15">The sequence shown here is derived from an EMBL/GenBank/DDBJ whole genome shotgun (WGS) entry which is preliminary data.</text>
</comment>
<evidence type="ECO:0000313" key="16">
    <source>
        <dbReference type="Proteomes" id="UP000663823"/>
    </source>
</evidence>
<feature type="transmembrane region" description="Helical" evidence="12">
    <location>
        <begin position="135"/>
        <end position="156"/>
    </location>
</feature>
<name>A0A818Q1T4_9BILA</name>
<keyword evidence="3" id="KW-0633">Potassium transport</keyword>
<dbReference type="GO" id="GO:0001508">
    <property type="term" value="P:action potential"/>
    <property type="evidence" value="ECO:0007669"/>
    <property type="project" value="TreeGrafter"/>
</dbReference>
<keyword evidence="9" id="KW-0406">Ion transport</keyword>
<dbReference type="InterPro" id="IPR005821">
    <property type="entry name" value="Ion_trans_dom"/>
</dbReference>
<evidence type="ECO:0000313" key="15">
    <source>
        <dbReference type="EMBL" id="CAF3628098.1"/>
    </source>
</evidence>
<evidence type="ECO:0000256" key="11">
    <source>
        <dbReference type="ARBA" id="ARBA00023303"/>
    </source>
</evidence>
<evidence type="ECO:0000256" key="1">
    <source>
        <dbReference type="ARBA" id="ARBA00004141"/>
    </source>
</evidence>
<accession>A0A818Q1T4</accession>
<feature type="transmembrane region" description="Helical" evidence="12">
    <location>
        <begin position="369"/>
        <end position="390"/>
    </location>
</feature>
<dbReference type="InterPro" id="IPR003131">
    <property type="entry name" value="T1-type_BTB"/>
</dbReference>
<feature type="domain" description="Ion transport" evidence="13">
    <location>
        <begin position="138"/>
        <end position="394"/>
    </location>
</feature>
<evidence type="ECO:0000256" key="8">
    <source>
        <dbReference type="ARBA" id="ARBA00022989"/>
    </source>
</evidence>
<reference evidence="15" key="1">
    <citation type="submission" date="2021-02" db="EMBL/GenBank/DDBJ databases">
        <authorList>
            <person name="Nowell W R."/>
        </authorList>
    </citation>
    <scope>NUCLEOTIDE SEQUENCE</scope>
</reference>
<dbReference type="Gene3D" id="1.10.287.70">
    <property type="match status" value="1"/>
</dbReference>
<dbReference type="PANTHER" id="PTHR11537:SF113">
    <property type="entry name" value="POTASSIUM VOLTAGE-GATED CHANNEL PROTEIN SHAKER"/>
    <property type="match status" value="1"/>
</dbReference>
<comment type="subcellular location">
    <subcellularLocation>
        <location evidence="1">Membrane</location>
        <topology evidence="1">Multi-pass membrane protein</topology>
    </subcellularLocation>
</comment>
<feature type="transmembrane region" description="Helical" evidence="12">
    <location>
        <begin position="303"/>
        <end position="324"/>
    </location>
</feature>
<feature type="transmembrane region" description="Helical" evidence="12">
    <location>
        <begin position="197"/>
        <end position="218"/>
    </location>
</feature>
<evidence type="ECO:0000259" key="14">
    <source>
        <dbReference type="Pfam" id="PF02214"/>
    </source>
</evidence>
<sequence>MTFRIYLVAGYTYELNIENMNKIPSLILNNSIYMKQFYDPIRQVYCISRNRAFFEILVFYVNHGILSRPIDIPLDLYIEELNYYFVDRNFLSKLKETYDIPQISDTTEIRYLPRLSIKKILWRSIEYNETLFGPLYRFIFGLICICSIFLFMYEIIVTRNENFLEFIEKYRGYFQNIIHPVNITVHVIDYRPDIKRVAFSIEIIFIFLWTFELFLHIFSAPNLYLCIKSMYFWIDIINILNTILYGIFSLIYNRQKNLLTNHIKSMTLIFQLIDILKTLRMLKLGRYHKSIKLILESLGEASMDLLTFSIVLLGTSCVFGAIIYSIERTTNPTSTILFPNVGNSVYYTLLAITNVGFEGFLPSTYLGKWIACAAITIGLLTINIPLPLILSPYTRQLLIKNKHIIYRDDLELEISNDSPDVKYIPEGFGVTIDLTKLADRLTVQFPFLLT</sequence>
<keyword evidence="5" id="KW-0631">Potassium channel</keyword>
<dbReference type="SUPFAM" id="SSF81324">
    <property type="entry name" value="Voltage-gated potassium channels"/>
    <property type="match status" value="1"/>
</dbReference>
<dbReference type="SUPFAM" id="SSF54695">
    <property type="entry name" value="POZ domain"/>
    <property type="match status" value="1"/>
</dbReference>
<evidence type="ECO:0000256" key="2">
    <source>
        <dbReference type="ARBA" id="ARBA00022448"/>
    </source>
</evidence>
<dbReference type="InterPro" id="IPR011333">
    <property type="entry name" value="SKP1/BTB/POZ_sf"/>
</dbReference>
<dbReference type="Gene3D" id="3.30.710.10">
    <property type="entry name" value="Potassium Channel Kv1.1, Chain A"/>
    <property type="match status" value="1"/>
</dbReference>
<keyword evidence="6" id="KW-0851">Voltage-gated channel</keyword>
<dbReference type="Proteomes" id="UP000663823">
    <property type="component" value="Unassembled WGS sequence"/>
</dbReference>
<feature type="transmembrane region" description="Helical" evidence="12">
    <location>
        <begin position="263"/>
        <end position="282"/>
    </location>
</feature>
<dbReference type="Pfam" id="PF00520">
    <property type="entry name" value="Ion_trans"/>
    <property type="match status" value="1"/>
</dbReference>
<dbReference type="Gene3D" id="1.20.120.350">
    <property type="entry name" value="Voltage-gated potassium channels. Chain C"/>
    <property type="match status" value="1"/>
</dbReference>
<dbReference type="GO" id="GO:0005251">
    <property type="term" value="F:delayed rectifier potassium channel activity"/>
    <property type="evidence" value="ECO:0007669"/>
    <property type="project" value="TreeGrafter"/>
</dbReference>
<dbReference type="EMBL" id="CAJOAX010000641">
    <property type="protein sequence ID" value="CAF3628098.1"/>
    <property type="molecule type" value="Genomic_DNA"/>
</dbReference>
<dbReference type="GO" id="GO:0051260">
    <property type="term" value="P:protein homooligomerization"/>
    <property type="evidence" value="ECO:0007669"/>
    <property type="project" value="InterPro"/>
</dbReference>
<evidence type="ECO:0000256" key="3">
    <source>
        <dbReference type="ARBA" id="ARBA00022538"/>
    </source>
</evidence>
<dbReference type="Pfam" id="PF02214">
    <property type="entry name" value="BTB_2"/>
    <property type="match status" value="1"/>
</dbReference>
<feature type="transmembrane region" description="Helical" evidence="12">
    <location>
        <begin position="344"/>
        <end position="362"/>
    </location>
</feature>
<dbReference type="PRINTS" id="PR00169">
    <property type="entry name" value="KCHANNEL"/>
</dbReference>
<dbReference type="InterPro" id="IPR027359">
    <property type="entry name" value="Volt_channel_dom_sf"/>
</dbReference>
<proteinExistence type="predicted"/>
<keyword evidence="2" id="KW-0813">Transport</keyword>
<protein>
    <submittedName>
        <fullName evidence="15">Uncharacterized protein</fullName>
    </submittedName>
</protein>
<keyword evidence="10 12" id="KW-0472">Membrane</keyword>
<evidence type="ECO:0000259" key="13">
    <source>
        <dbReference type="Pfam" id="PF00520"/>
    </source>
</evidence>